<evidence type="ECO:0008006" key="3">
    <source>
        <dbReference type="Google" id="ProtNLM"/>
    </source>
</evidence>
<sequence length="256" mass="28741">MYLREIHAEKHIPTLYQFIKENPLGLLITAIDSKTTPFLQSSHIPWVLDIPDDKNEKNLGTLRGHIARANPQAKAFVETAKGALESEINPDGSYSLKRDVLVIFNGPAHHYVTPKFYTETKPATGKVVPTWNYSAVQAYGRATVFYDTKAESTHTFLDKQIRDLTNHNEVDIMGHKEKPWVVEDAPEPYIKVLKSAILGIQIEISDIGGKWKMSQEMPAGDQEGVANGFESLNTELGTEMAKTVRSRCMKKEENDS</sequence>
<dbReference type="InterPro" id="IPR007396">
    <property type="entry name" value="TR_PAI2-type"/>
</dbReference>
<dbReference type="SUPFAM" id="SSF50475">
    <property type="entry name" value="FMN-binding split barrel"/>
    <property type="match status" value="1"/>
</dbReference>
<dbReference type="InterPro" id="IPR012349">
    <property type="entry name" value="Split_barrel_FMN-bd"/>
</dbReference>
<evidence type="ECO:0000313" key="1">
    <source>
        <dbReference type="EMBL" id="USP74821.1"/>
    </source>
</evidence>
<dbReference type="Gene3D" id="2.30.110.10">
    <property type="entry name" value="Electron Transport, Fmn-binding Protein, Chain A"/>
    <property type="match status" value="1"/>
</dbReference>
<reference evidence="1" key="1">
    <citation type="submission" date="2021-12" db="EMBL/GenBank/DDBJ databases">
        <title>Curvularia clavata genome.</title>
        <authorList>
            <person name="Cao Y."/>
        </authorList>
    </citation>
    <scope>NUCLEOTIDE SEQUENCE</scope>
    <source>
        <strain evidence="1">Yc1106</strain>
    </source>
</reference>
<dbReference type="Pfam" id="PF04299">
    <property type="entry name" value="FMN_bind_2"/>
    <property type="match status" value="1"/>
</dbReference>
<gene>
    <name evidence="1" type="ORF">yc1106_02095</name>
</gene>
<dbReference type="PANTHER" id="PTHR35802">
    <property type="entry name" value="PROTEASE SYNTHASE AND SPORULATION PROTEIN PAI 2"/>
    <property type="match status" value="1"/>
</dbReference>
<proteinExistence type="predicted"/>
<dbReference type="VEuPathDB" id="FungiDB:yc1106_02095"/>
<keyword evidence="2" id="KW-1185">Reference proteome</keyword>
<dbReference type="OrthoDB" id="2101473at2759"/>
<dbReference type="PIRSF" id="PIRSF010372">
    <property type="entry name" value="PaiB"/>
    <property type="match status" value="1"/>
</dbReference>
<protein>
    <recommendedName>
        <fullName evidence="3">Transcriptional regulator</fullName>
    </recommendedName>
</protein>
<accession>A0A9Q8Z2P3</accession>
<evidence type="ECO:0000313" key="2">
    <source>
        <dbReference type="Proteomes" id="UP001056012"/>
    </source>
</evidence>
<dbReference type="Proteomes" id="UP001056012">
    <property type="component" value="Chromosome 2"/>
</dbReference>
<name>A0A9Q8Z2P3_CURCL</name>
<dbReference type="EMBL" id="CP089275">
    <property type="protein sequence ID" value="USP74821.1"/>
    <property type="molecule type" value="Genomic_DNA"/>
</dbReference>
<organism evidence="1 2">
    <name type="scientific">Curvularia clavata</name>
    <dbReference type="NCBI Taxonomy" id="95742"/>
    <lineage>
        <taxon>Eukaryota</taxon>
        <taxon>Fungi</taxon>
        <taxon>Dikarya</taxon>
        <taxon>Ascomycota</taxon>
        <taxon>Pezizomycotina</taxon>
        <taxon>Dothideomycetes</taxon>
        <taxon>Pleosporomycetidae</taxon>
        <taxon>Pleosporales</taxon>
        <taxon>Pleosporineae</taxon>
        <taxon>Pleosporaceae</taxon>
        <taxon>Curvularia</taxon>
    </lineage>
</organism>
<dbReference type="PANTHER" id="PTHR35802:SF1">
    <property type="entry name" value="PROTEASE SYNTHASE AND SPORULATION PROTEIN PAI 2"/>
    <property type="match status" value="1"/>
</dbReference>
<dbReference type="AlphaFoldDB" id="A0A9Q8Z2P3"/>